<dbReference type="InterPro" id="IPR027417">
    <property type="entry name" value="P-loop_NTPase"/>
</dbReference>
<organism evidence="2 3">
    <name type="scientific">Arenibacter arenosicollis</name>
    <dbReference type="NCBI Taxonomy" id="2762274"/>
    <lineage>
        <taxon>Bacteria</taxon>
        <taxon>Pseudomonadati</taxon>
        <taxon>Bacteroidota</taxon>
        <taxon>Flavobacteriia</taxon>
        <taxon>Flavobacteriales</taxon>
        <taxon>Flavobacteriaceae</taxon>
        <taxon>Arenibacter</taxon>
    </lineage>
</organism>
<name>A0ABR7QQG4_9FLAO</name>
<evidence type="ECO:0000313" key="3">
    <source>
        <dbReference type="Proteomes" id="UP000618952"/>
    </source>
</evidence>
<dbReference type="SUPFAM" id="SSF52540">
    <property type="entry name" value="P-loop containing nucleoside triphosphate hydrolases"/>
    <property type="match status" value="1"/>
</dbReference>
<comment type="caution">
    <text evidence="2">The sequence shown here is derived from an EMBL/GenBank/DDBJ whole genome shotgun (WGS) entry which is preliminary data.</text>
</comment>
<keyword evidence="3" id="KW-1185">Reference proteome</keyword>
<dbReference type="InterPro" id="IPR050678">
    <property type="entry name" value="DNA_Partitioning_ATPase"/>
</dbReference>
<gene>
    <name evidence="2" type="ORF">H4O18_15505</name>
</gene>
<protein>
    <submittedName>
        <fullName evidence="2">ParA family protein</fullName>
    </submittedName>
</protein>
<dbReference type="Pfam" id="PF01656">
    <property type="entry name" value="CbiA"/>
    <property type="match status" value="1"/>
</dbReference>
<accession>A0ABR7QQG4</accession>
<proteinExistence type="predicted"/>
<dbReference type="CDD" id="cd02042">
    <property type="entry name" value="ParAB_family"/>
    <property type="match status" value="1"/>
</dbReference>
<dbReference type="EMBL" id="JACLHY010000017">
    <property type="protein sequence ID" value="MBC8769403.1"/>
    <property type="molecule type" value="Genomic_DNA"/>
</dbReference>
<dbReference type="Gene3D" id="3.40.50.300">
    <property type="entry name" value="P-loop containing nucleotide triphosphate hydrolases"/>
    <property type="match status" value="1"/>
</dbReference>
<feature type="domain" description="CobQ/CobB/MinD/ParA nucleotide binding" evidence="1">
    <location>
        <begin position="6"/>
        <end position="195"/>
    </location>
</feature>
<reference evidence="2 3" key="1">
    <citation type="submission" date="2020-08" db="EMBL/GenBank/DDBJ databases">
        <title>Arenibacter gaetbuli sp. nov., isolated from a sand dune.</title>
        <authorList>
            <person name="Park S."/>
            <person name="Yoon J.-H."/>
        </authorList>
    </citation>
    <scope>NUCLEOTIDE SEQUENCE [LARGE SCALE GENOMIC DNA]</scope>
    <source>
        <strain evidence="2 3">BSSL-BM3</strain>
    </source>
</reference>
<sequence length="227" mass="26440">METKIISIVGEKGGIGKTTLNLILASNLHYAKGKKVVLLDGDNPQYSIYKKRQRELSFLDASEIEELEPYTIERVTVGSIQDTIMKYYGLIDYIILDLPGSLNVEMVKGLLYVEHIFIPFSHDELEIDSTSNFYFTLKNNFLDNNERVLKSVNLFFNKFKLVRKNKFSLLRQQFEKAGIPIMQSVVKDRTIYKEQYRNTLYPIPENKEEGDMDIKKFFEEVEQLSNI</sequence>
<evidence type="ECO:0000259" key="1">
    <source>
        <dbReference type="Pfam" id="PF01656"/>
    </source>
</evidence>
<dbReference type="RefSeq" id="WP_187586188.1">
    <property type="nucleotide sequence ID" value="NZ_JACLHY010000017.1"/>
</dbReference>
<evidence type="ECO:0000313" key="2">
    <source>
        <dbReference type="EMBL" id="MBC8769403.1"/>
    </source>
</evidence>
<dbReference type="Proteomes" id="UP000618952">
    <property type="component" value="Unassembled WGS sequence"/>
</dbReference>
<dbReference type="PANTHER" id="PTHR13696:SF52">
    <property type="entry name" value="PARA FAMILY PROTEIN CT_582"/>
    <property type="match status" value="1"/>
</dbReference>
<dbReference type="PANTHER" id="PTHR13696">
    <property type="entry name" value="P-LOOP CONTAINING NUCLEOSIDE TRIPHOSPHATE HYDROLASE"/>
    <property type="match status" value="1"/>
</dbReference>
<dbReference type="InterPro" id="IPR002586">
    <property type="entry name" value="CobQ/CobB/MinD/ParA_Nub-bd_dom"/>
</dbReference>